<gene>
    <name evidence="2" type="ORF">APZ42_013880</name>
</gene>
<comment type="caution">
    <text evidence="2">The sequence shown here is derived from an EMBL/GenBank/DDBJ whole genome shotgun (WGS) entry which is preliminary data.</text>
</comment>
<feature type="compositionally biased region" description="Basic residues" evidence="1">
    <location>
        <begin position="644"/>
        <end position="653"/>
    </location>
</feature>
<dbReference type="Proteomes" id="UP000076858">
    <property type="component" value="Unassembled WGS sequence"/>
</dbReference>
<dbReference type="EMBL" id="LRGB01000341">
    <property type="protein sequence ID" value="KZS19606.1"/>
    <property type="molecule type" value="Genomic_DNA"/>
</dbReference>
<feature type="region of interest" description="Disordered" evidence="1">
    <location>
        <begin position="773"/>
        <end position="798"/>
    </location>
</feature>
<evidence type="ECO:0000256" key="1">
    <source>
        <dbReference type="SAM" id="MobiDB-lite"/>
    </source>
</evidence>
<evidence type="ECO:0000313" key="3">
    <source>
        <dbReference type="Proteomes" id="UP000076858"/>
    </source>
</evidence>
<dbReference type="Gene3D" id="3.30.420.10">
    <property type="entry name" value="Ribonuclease H-like superfamily/Ribonuclease H"/>
    <property type="match status" value="2"/>
</dbReference>
<reference evidence="2 3" key="1">
    <citation type="submission" date="2016-03" db="EMBL/GenBank/DDBJ databases">
        <title>EvidentialGene: Evidence-directed Construction of Genes on Genomes.</title>
        <authorList>
            <person name="Gilbert D.G."/>
            <person name="Choi J.-H."/>
            <person name="Mockaitis K."/>
            <person name="Colbourne J."/>
            <person name="Pfrender M."/>
        </authorList>
    </citation>
    <scope>NUCLEOTIDE SEQUENCE [LARGE SCALE GENOMIC DNA]</scope>
    <source>
        <strain evidence="2 3">Xinb3</strain>
        <tissue evidence="2">Complete organism</tissue>
    </source>
</reference>
<sequence length="1784" mass="201241">MLRKYMEQSFSNWEELLGPVGFAYRNYVHSSTLETPYFLNHGRDPVVPIDQFLQKQANIIPSDYKSQLMQRLHEAFVLVKAILTQAREQQRTQYDKRAREQAFNIGDKVLIDVRTPMTGTSKKLIPRFMEPYRVTKINNNHTVEIQECVGKQTQLVHVNRIKPLYESMIWKEEPCVDFQESRDHPIPPELTNELEIIVDFPPHPPVFTPLAAFNATVCNCDGAANLGFVEFTEEDCSFEAAPTPPVPIPYAIYSTLPEDKRFAGHTCSMWVATTTVYKDFMQWNQVSYGRNPIEVDAATCRRMGDTRQCRGKAMDKTGPNSFALEGHPFVETRWLRTATEKMPNTEKQQPSSHVPNFMLVSLRINPPKIVHISPLPSTDDRENQKGGQAAWIPDPDKEDILYCADYSSDMEEFRYVVACPDNEEDILYCADNPDDDEVMYDADVSGDIDKVSLLSVDDPWEEDSFSSGTSTLPLDPVALLEHRPSPYCMSPASDVEERDKDMAALNDSIARLRSGKCNVSFVSSHYSLDSNEEDLAAARYVKRSYRLPAQKEPEYGWEIGELKTSGNHSWSRKEEPWPSIEDELNKRFTPCHRYVLFFVQRYNTHWKPSSNRTAWHQNGVNTSHVGALSFGAQHGRWVASWQGRSKRGGRRKNSSHEVKKSDIASPDHDDQQTDRVSDQYDDVEAERQDSSHLTYITRSSELATAAQVYLTSREGDAESVIDGTPPIDPSSVQRRERARQEEIASALLRAEQARERVDRAWQEADEAQNALRLLGIEKPRRNQPPEEDQLTSVSQRPFPPVEDGLNQQRRMNINNNQENPDTWIDLYSAGLLPPVVTTHSVRSSVSVELECEKEHRLVECEDFKSLSVGERLTFCMRRRLCFCCFSTKHSVRECDRRRLCKHSGCDYYHYQLLHGSTREGPSSEKESEEKARPTTARTGAPQRVGMGMLRLPVMAEDGSWVLANIFIDEGSDLTPMRSAFAKALRLCGPPQFLTVDGAGGVITRYRSKRIQFRVQAVDGEILSLEGSTMKKVASPTPETDWHKEKAQWSHLASLPLGETGGGVDILVGLHHVHLVAVIESRVGAEKEPIASKTAFGWIVRGVVEGRVNFTSVRSCKISGGTSLANLAAEMSWFAIPKTMELNIRLASARYFLAHHGVYKGKKLRVVYDAATAFKGKCLNDAIISGPALQTSLAAVITRFREGEITWASDIEAMFSRFRLSSEDPIYTVRRILEDAGVPVNVIQAVKERMYIDDYLGSALSVAEAIEEVVAVKNALSSSDLNLQGWISNSSDFLVLGIVCDPKADLLGFKVDKMLDSAFSKVDLVSKVASVFDSLGTASPFIVMAKIRLRVLGLKGLGWTGLIAGDDEIWWRNWFLSLELLNTLKMPRCLFPDRIKISMVELHAFGDASEEAYAAVIHLRVVYSDGRILVRQVKAANKIAPKKTISVTKLELNAALLGARHLRTVHSILEPMIQLRFFWTDSSTIRNWIRATAAYYQVFVSIRVGEIQTITEPEEWRFIPGVLNPADLATRSSLDEQAMPSVWLNGPDFLLQSEDSWLVDLPWMAVTEKMRSSRSYSAAVKRDAGLWKEIRIGPDDIPALAKLDEKYQELVKACQSEVYEEELHRLKRSKPLHSTSSLQALAPVLGPDGMLRLGRGRAGRAKLPYDQLHPPLLLGSNPFTERLIIAFHEHLKHVVEKMYADEALPKFLKEVSIKWTFQPAQTPHFGGTHESLVRSTKKALYNALGQEGNKFRYPTEDLFRTLLYEVAGLLNTRPLTYASSLRTIS</sequence>
<dbReference type="GO" id="GO:0003676">
    <property type="term" value="F:nucleic acid binding"/>
    <property type="evidence" value="ECO:0007669"/>
    <property type="project" value="InterPro"/>
</dbReference>
<dbReference type="OrthoDB" id="6373914at2759"/>
<feature type="region of interest" description="Disordered" evidence="1">
    <location>
        <begin position="640"/>
        <end position="678"/>
    </location>
</feature>
<accession>A0A162QDW4</accession>
<dbReference type="Pfam" id="PF05380">
    <property type="entry name" value="Peptidase_A17"/>
    <property type="match status" value="1"/>
</dbReference>
<evidence type="ECO:0000313" key="2">
    <source>
        <dbReference type="EMBL" id="KZS19606.1"/>
    </source>
</evidence>
<evidence type="ECO:0008006" key="4">
    <source>
        <dbReference type="Google" id="ProtNLM"/>
    </source>
</evidence>
<feature type="region of interest" description="Disordered" evidence="1">
    <location>
        <begin position="716"/>
        <end position="739"/>
    </location>
</feature>
<name>A0A162QDW4_9CRUS</name>
<proteinExistence type="predicted"/>
<protein>
    <recommendedName>
        <fullName evidence="4">Integrase catalytic domain-containing protein</fullName>
    </recommendedName>
</protein>
<feature type="compositionally biased region" description="Basic and acidic residues" evidence="1">
    <location>
        <begin position="775"/>
        <end position="784"/>
    </location>
</feature>
<keyword evidence="3" id="KW-1185">Reference proteome</keyword>
<dbReference type="InterPro" id="IPR036397">
    <property type="entry name" value="RNaseH_sf"/>
</dbReference>
<dbReference type="InterPro" id="IPR008042">
    <property type="entry name" value="Retrotrans_Pao"/>
</dbReference>
<feature type="compositionally biased region" description="Basic and acidic residues" evidence="1">
    <location>
        <begin position="921"/>
        <end position="932"/>
    </location>
</feature>
<organism evidence="2 3">
    <name type="scientific">Daphnia magna</name>
    <dbReference type="NCBI Taxonomy" id="35525"/>
    <lineage>
        <taxon>Eukaryota</taxon>
        <taxon>Metazoa</taxon>
        <taxon>Ecdysozoa</taxon>
        <taxon>Arthropoda</taxon>
        <taxon>Crustacea</taxon>
        <taxon>Branchiopoda</taxon>
        <taxon>Diplostraca</taxon>
        <taxon>Cladocera</taxon>
        <taxon>Anomopoda</taxon>
        <taxon>Daphniidae</taxon>
        <taxon>Daphnia</taxon>
    </lineage>
</organism>
<feature type="region of interest" description="Disordered" evidence="1">
    <location>
        <begin position="916"/>
        <end position="940"/>
    </location>
</feature>
<feature type="compositionally biased region" description="Basic and acidic residues" evidence="1">
    <location>
        <begin position="654"/>
        <end position="678"/>
    </location>
</feature>
<dbReference type="PANTHER" id="PTHR47331">
    <property type="entry name" value="PHD-TYPE DOMAIN-CONTAINING PROTEIN"/>
    <property type="match status" value="1"/>
</dbReference>